<keyword evidence="3" id="KW-0106">Calcium</keyword>
<accession>A0ABW7N4D9</accession>
<protein>
    <submittedName>
        <fullName evidence="4">Aldose 1-epimerase</fullName>
    </submittedName>
</protein>
<gene>
    <name evidence="4" type="ORF">ACHKAR_02545</name>
</gene>
<comment type="subunit">
    <text evidence="2">Monomer.</text>
</comment>
<evidence type="ECO:0000313" key="4">
    <source>
        <dbReference type="EMBL" id="MFH6982296.1"/>
    </source>
</evidence>
<sequence>MKIIQSSHDSKQRVQIIHDDKILLTVAPWYGAKLTAMKLNAGQEFHDVLWPISDTDLESNAWFKQSILFPFPNRLKDGQYHFEGRSYQFPINEVEVNNQLHGMLFNAPFKVTDTRESDLEASITLAHEYSGILPYYPFPFVFEVTYRYYLSGFSVKFQVKNTGQERLPFGIGWHPYFQIDGIGVNDYVFSSGDLEEIALDQRTSIPTGERKLIPNPVLALNKHKLDNAYQLKGETTYSLKGPDALRVSFRASDSLSYLQLFTPDGGETIAIEPMTCNVNAFNNQEGLLTLEPGDSFDCKVKIELTKDTNMTP</sequence>
<dbReference type="Gene3D" id="2.70.98.10">
    <property type="match status" value="1"/>
</dbReference>
<dbReference type="EMBL" id="JBIPKE010000011">
    <property type="protein sequence ID" value="MFH6982296.1"/>
    <property type="molecule type" value="Genomic_DNA"/>
</dbReference>
<keyword evidence="5" id="KW-1185">Reference proteome</keyword>
<dbReference type="InterPro" id="IPR014718">
    <property type="entry name" value="GH-type_carb-bd"/>
</dbReference>
<dbReference type="Proteomes" id="UP001610063">
    <property type="component" value="Unassembled WGS sequence"/>
</dbReference>
<dbReference type="InterPro" id="IPR008183">
    <property type="entry name" value="Aldose_1/G6P_1-epimerase"/>
</dbReference>
<comment type="cofactor">
    <cofactor evidence="1">
        <name>Ca(2+)</name>
        <dbReference type="ChEBI" id="CHEBI:29108"/>
    </cofactor>
</comment>
<dbReference type="Pfam" id="PF01263">
    <property type="entry name" value="Aldose_epim"/>
    <property type="match status" value="1"/>
</dbReference>
<name>A0ABW7N4D9_9BACT</name>
<reference evidence="4 5" key="1">
    <citation type="journal article" date="2013" name="Int. J. Syst. Evol. Microbiol.">
        <title>Marinoscillum luteum sp. nov., isolated from marine sediment.</title>
        <authorList>
            <person name="Cha I.T."/>
            <person name="Park S.J."/>
            <person name="Kim S.J."/>
            <person name="Kim J.G."/>
            <person name="Jung M.Y."/>
            <person name="Shin K.S."/>
            <person name="Kwon K.K."/>
            <person name="Yang S.H."/>
            <person name="Seo Y.S."/>
            <person name="Rhee S.K."/>
        </authorList>
    </citation>
    <scope>NUCLEOTIDE SEQUENCE [LARGE SCALE GENOMIC DNA]</scope>
    <source>
        <strain evidence="4 5">KCTC 23939</strain>
    </source>
</reference>
<dbReference type="RefSeq" id="WP_395416040.1">
    <property type="nucleotide sequence ID" value="NZ_JBIPKE010000011.1"/>
</dbReference>
<evidence type="ECO:0000256" key="2">
    <source>
        <dbReference type="ARBA" id="ARBA00011245"/>
    </source>
</evidence>
<evidence type="ECO:0000313" key="5">
    <source>
        <dbReference type="Proteomes" id="UP001610063"/>
    </source>
</evidence>
<dbReference type="InterPro" id="IPR011013">
    <property type="entry name" value="Gal_mutarotase_sf_dom"/>
</dbReference>
<comment type="caution">
    <text evidence="4">The sequence shown here is derived from an EMBL/GenBank/DDBJ whole genome shotgun (WGS) entry which is preliminary data.</text>
</comment>
<proteinExistence type="predicted"/>
<dbReference type="SUPFAM" id="SSF74650">
    <property type="entry name" value="Galactose mutarotase-like"/>
    <property type="match status" value="1"/>
</dbReference>
<evidence type="ECO:0000256" key="1">
    <source>
        <dbReference type="ARBA" id="ARBA00001913"/>
    </source>
</evidence>
<evidence type="ECO:0000256" key="3">
    <source>
        <dbReference type="ARBA" id="ARBA00022837"/>
    </source>
</evidence>
<organism evidence="4 5">
    <name type="scientific">Marinoscillum luteum</name>
    <dbReference type="NCBI Taxonomy" id="861051"/>
    <lineage>
        <taxon>Bacteria</taxon>
        <taxon>Pseudomonadati</taxon>
        <taxon>Bacteroidota</taxon>
        <taxon>Cytophagia</taxon>
        <taxon>Cytophagales</taxon>
        <taxon>Reichenbachiellaceae</taxon>
        <taxon>Marinoscillum</taxon>
    </lineage>
</organism>